<keyword evidence="3" id="KW-1185">Reference proteome</keyword>
<dbReference type="Proteomes" id="UP000266723">
    <property type="component" value="Unassembled WGS sequence"/>
</dbReference>
<gene>
    <name evidence="2" type="ORF">DY000_02019375</name>
</gene>
<organism evidence="2 3">
    <name type="scientific">Brassica cretica</name>
    <name type="common">Mustard</name>
    <dbReference type="NCBI Taxonomy" id="69181"/>
    <lineage>
        <taxon>Eukaryota</taxon>
        <taxon>Viridiplantae</taxon>
        <taxon>Streptophyta</taxon>
        <taxon>Embryophyta</taxon>
        <taxon>Tracheophyta</taxon>
        <taxon>Spermatophyta</taxon>
        <taxon>Magnoliopsida</taxon>
        <taxon>eudicotyledons</taxon>
        <taxon>Gunneridae</taxon>
        <taxon>Pentapetalae</taxon>
        <taxon>rosids</taxon>
        <taxon>malvids</taxon>
        <taxon>Brassicales</taxon>
        <taxon>Brassicaceae</taxon>
        <taxon>Brassiceae</taxon>
        <taxon>Brassica</taxon>
    </lineage>
</organism>
<dbReference type="PANTHER" id="PTHR13448">
    <property type="entry name" value="TRANSMEMBRANE PROTEIN 214"/>
    <property type="match status" value="1"/>
</dbReference>
<reference evidence="2 3" key="1">
    <citation type="journal article" date="2020" name="BMC Genomics">
        <title>Intraspecific diversification of the crop wild relative Brassica cretica Lam. using demographic model selection.</title>
        <authorList>
            <person name="Kioukis A."/>
            <person name="Michalopoulou V.A."/>
            <person name="Briers L."/>
            <person name="Pirintsos S."/>
            <person name="Studholme D.J."/>
            <person name="Pavlidis P."/>
            <person name="Sarris P.F."/>
        </authorList>
    </citation>
    <scope>NUCLEOTIDE SEQUENCE [LARGE SCALE GENOMIC DNA]</scope>
    <source>
        <strain evidence="3">cv. PFS-1207/04</strain>
    </source>
</reference>
<accession>A0ABQ7DA82</accession>
<protein>
    <submittedName>
        <fullName evidence="2">Uncharacterized protein</fullName>
    </submittedName>
</protein>
<dbReference type="EMBL" id="QGKV02000759">
    <property type="protein sequence ID" value="KAF3568768.1"/>
    <property type="molecule type" value="Genomic_DNA"/>
</dbReference>
<name>A0ABQ7DA82_BRACR</name>
<evidence type="ECO:0000313" key="3">
    <source>
        <dbReference type="Proteomes" id="UP000266723"/>
    </source>
</evidence>
<feature type="region of interest" description="Disordered" evidence="1">
    <location>
        <begin position="1"/>
        <end position="35"/>
    </location>
</feature>
<proteinExistence type="predicted"/>
<sequence>MKLRPNSDELQRDLRRTQRTRRSPTNSTDDLRRTRPTISDEFGYLQALCGVSFPCVKMFNESPNLSTLIDILLDLEAQQGGGDDSKSQVGMFVALAIVLRCKPEALTSVLPTLREEPKYQDSYK</sequence>
<feature type="compositionally biased region" description="Basic and acidic residues" evidence="1">
    <location>
        <begin position="1"/>
        <end position="16"/>
    </location>
</feature>
<evidence type="ECO:0000256" key="1">
    <source>
        <dbReference type="SAM" id="MobiDB-lite"/>
    </source>
</evidence>
<evidence type="ECO:0000313" key="2">
    <source>
        <dbReference type="EMBL" id="KAF3568768.1"/>
    </source>
</evidence>
<dbReference type="PANTHER" id="PTHR13448:SF13">
    <property type="entry name" value="(RAPE) HYPOTHETICAL PROTEIN"/>
    <property type="match status" value="1"/>
</dbReference>
<comment type="caution">
    <text evidence="2">The sequence shown here is derived from an EMBL/GenBank/DDBJ whole genome shotgun (WGS) entry which is preliminary data.</text>
</comment>
<dbReference type="InterPro" id="IPR019308">
    <property type="entry name" value="TMEM214"/>
</dbReference>